<evidence type="ECO:0000259" key="4">
    <source>
        <dbReference type="PROSITE" id="PS01124"/>
    </source>
</evidence>
<dbReference type="PANTHER" id="PTHR47504">
    <property type="entry name" value="RIGHT ORIGIN-BINDING PROTEIN"/>
    <property type="match status" value="1"/>
</dbReference>
<keyword evidence="3" id="KW-0804">Transcription</keyword>
<name>A0A6P1TQI3_9FIRM</name>
<dbReference type="InterPro" id="IPR050959">
    <property type="entry name" value="MarA-like"/>
</dbReference>
<protein>
    <submittedName>
        <fullName evidence="5">Helix-turn-helix domain-containing protein</fullName>
    </submittedName>
</protein>
<dbReference type="Pfam" id="PF12833">
    <property type="entry name" value="HTH_18"/>
    <property type="match status" value="1"/>
</dbReference>
<dbReference type="SUPFAM" id="SSF46689">
    <property type="entry name" value="Homeodomain-like"/>
    <property type="match status" value="2"/>
</dbReference>
<dbReference type="SMART" id="SM00342">
    <property type="entry name" value="HTH_ARAC"/>
    <property type="match status" value="1"/>
</dbReference>
<dbReference type="GO" id="GO:0043565">
    <property type="term" value="F:sequence-specific DNA binding"/>
    <property type="evidence" value="ECO:0007669"/>
    <property type="project" value="InterPro"/>
</dbReference>
<dbReference type="PANTHER" id="PTHR47504:SF5">
    <property type="entry name" value="RIGHT ORIGIN-BINDING PROTEIN"/>
    <property type="match status" value="1"/>
</dbReference>
<dbReference type="GO" id="GO:0003700">
    <property type="term" value="F:DNA-binding transcription factor activity"/>
    <property type="evidence" value="ECO:0007669"/>
    <property type="project" value="InterPro"/>
</dbReference>
<dbReference type="InterPro" id="IPR010499">
    <property type="entry name" value="AraC_E-bd"/>
</dbReference>
<accession>A0A6P1TQI3</accession>
<organism evidence="5 6">
    <name type="scientific">Anaerocolumna sedimenticola</name>
    <dbReference type="NCBI Taxonomy" id="2696063"/>
    <lineage>
        <taxon>Bacteria</taxon>
        <taxon>Bacillati</taxon>
        <taxon>Bacillota</taxon>
        <taxon>Clostridia</taxon>
        <taxon>Lachnospirales</taxon>
        <taxon>Lachnospiraceae</taxon>
        <taxon>Anaerocolumna</taxon>
    </lineage>
</organism>
<proteinExistence type="predicted"/>
<feature type="domain" description="HTH araC/xylS-type" evidence="4">
    <location>
        <begin position="8"/>
        <end position="106"/>
    </location>
</feature>
<dbReference type="KEGG" id="anr:Ana3638_22575"/>
<dbReference type="Gene3D" id="3.20.80.10">
    <property type="entry name" value="Regulatory factor, effector binding domain"/>
    <property type="match status" value="1"/>
</dbReference>
<dbReference type="InterPro" id="IPR029441">
    <property type="entry name" value="Cass2"/>
</dbReference>
<keyword evidence="2" id="KW-0238">DNA-binding</keyword>
<dbReference type="InterPro" id="IPR018060">
    <property type="entry name" value="HTH_AraC"/>
</dbReference>
<dbReference type="EMBL" id="CP048000">
    <property type="protein sequence ID" value="QHQ63214.1"/>
    <property type="molecule type" value="Genomic_DNA"/>
</dbReference>
<dbReference type="InterPro" id="IPR009057">
    <property type="entry name" value="Homeodomain-like_sf"/>
</dbReference>
<keyword evidence="6" id="KW-1185">Reference proteome</keyword>
<dbReference type="InterPro" id="IPR011256">
    <property type="entry name" value="Reg_factor_effector_dom_sf"/>
</dbReference>
<gene>
    <name evidence="5" type="ORF">Ana3638_22575</name>
</gene>
<dbReference type="AlphaFoldDB" id="A0A6P1TQI3"/>
<evidence type="ECO:0000313" key="6">
    <source>
        <dbReference type="Proteomes" id="UP000464314"/>
    </source>
</evidence>
<reference evidence="5 6" key="1">
    <citation type="submission" date="2020-01" db="EMBL/GenBank/DDBJ databases">
        <title>Genome analysis of Anaerocolumna sp. CBA3638.</title>
        <authorList>
            <person name="Kim J."/>
            <person name="Roh S.W."/>
        </authorList>
    </citation>
    <scope>NUCLEOTIDE SEQUENCE [LARGE SCALE GENOMIC DNA]</scope>
    <source>
        <strain evidence="5 6">CBA3638</strain>
    </source>
</reference>
<dbReference type="RefSeq" id="WP_161840035.1">
    <property type="nucleotide sequence ID" value="NZ_CP048000.1"/>
</dbReference>
<dbReference type="Gene3D" id="1.10.10.60">
    <property type="entry name" value="Homeodomain-like"/>
    <property type="match status" value="2"/>
</dbReference>
<evidence type="ECO:0000313" key="5">
    <source>
        <dbReference type="EMBL" id="QHQ63214.1"/>
    </source>
</evidence>
<evidence type="ECO:0000256" key="1">
    <source>
        <dbReference type="ARBA" id="ARBA00023015"/>
    </source>
</evidence>
<dbReference type="Proteomes" id="UP000464314">
    <property type="component" value="Chromosome"/>
</dbReference>
<sequence>MDWITGLQKAIDYIEDNLTNELDYTEIAGRACSSTFHFQRVFGILCGYSLGEYIRNRRLTLAGSELASSDVKIIDTALKYGYDSPESFGRAFTRFHGITPSYAKTEGAKLKSFSRLSVKLILDGGNIMNYRIEKKDAFDVIMKKKYFPTDIDLSNKQLPIFWDSCRKDGTISVLGKYITKDNIFGNAVAGICFEDSTKDDEFPYAIGVEFKDGDVAEGLDVEKIPAHTWAIFECIGVIPVAIQDLLHKIYSDFFPTSDYKPYGGIDIQVYPDGNMQSPKYKCEIWIAVKKK</sequence>
<evidence type="ECO:0000256" key="3">
    <source>
        <dbReference type="ARBA" id="ARBA00023163"/>
    </source>
</evidence>
<dbReference type="SUPFAM" id="SSF55136">
    <property type="entry name" value="Probable bacterial effector-binding domain"/>
    <property type="match status" value="1"/>
</dbReference>
<dbReference type="PROSITE" id="PS01124">
    <property type="entry name" value="HTH_ARAC_FAMILY_2"/>
    <property type="match status" value="1"/>
</dbReference>
<dbReference type="Pfam" id="PF14526">
    <property type="entry name" value="Cass2"/>
    <property type="match status" value="1"/>
</dbReference>
<keyword evidence="1" id="KW-0805">Transcription regulation</keyword>
<evidence type="ECO:0000256" key="2">
    <source>
        <dbReference type="ARBA" id="ARBA00023125"/>
    </source>
</evidence>
<dbReference type="SMART" id="SM00871">
    <property type="entry name" value="AraC_E_bind"/>
    <property type="match status" value="1"/>
</dbReference>